<evidence type="ECO:0000313" key="2">
    <source>
        <dbReference type="EMBL" id="CAF92319.1"/>
    </source>
</evidence>
<reference evidence="2" key="1">
    <citation type="journal article" date="2004" name="Nature">
        <title>Genome duplication in the teleost fish Tetraodon nigroviridis reveals the early vertebrate proto-karyotype.</title>
        <authorList>
            <person name="Jaillon O."/>
            <person name="Aury J.-M."/>
            <person name="Brunet F."/>
            <person name="Petit J.-L."/>
            <person name="Stange-Thomann N."/>
            <person name="Mauceli E."/>
            <person name="Bouneau L."/>
            <person name="Fischer C."/>
            <person name="Ozouf-Costaz C."/>
            <person name="Bernot A."/>
            <person name="Nicaud S."/>
            <person name="Jaffe D."/>
            <person name="Fisher S."/>
            <person name="Lutfalla G."/>
            <person name="Dossat C."/>
            <person name="Segurens B."/>
            <person name="Dasilva C."/>
            <person name="Salanoubat M."/>
            <person name="Levy M."/>
            <person name="Boudet N."/>
            <person name="Castellano S."/>
            <person name="Anthouard V."/>
            <person name="Jubin C."/>
            <person name="Castelli V."/>
            <person name="Katinka M."/>
            <person name="Vacherie B."/>
            <person name="Biemont C."/>
            <person name="Skalli Z."/>
            <person name="Cattolico L."/>
            <person name="Poulain J."/>
            <person name="De Berardinis V."/>
            <person name="Cruaud C."/>
            <person name="Duprat S."/>
            <person name="Brottier P."/>
            <person name="Coutanceau J.-P."/>
            <person name="Gouzy J."/>
            <person name="Parra G."/>
            <person name="Lardier G."/>
            <person name="Chapple C."/>
            <person name="McKernan K.J."/>
            <person name="McEwan P."/>
            <person name="Bosak S."/>
            <person name="Kellis M."/>
            <person name="Volff J.-N."/>
            <person name="Guigo R."/>
            <person name="Zody M.C."/>
            <person name="Mesirov J."/>
            <person name="Lindblad-Toh K."/>
            <person name="Birren B."/>
            <person name="Nusbaum C."/>
            <person name="Kahn D."/>
            <person name="Robinson-Rechavi M."/>
            <person name="Laudet V."/>
            <person name="Schachter V."/>
            <person name="Quetier F."/>
            <person name="Saurin W."/>
            <person name="Scarpelli C."/>
            <person name="Wincker P."/>
            <person name="Lander E.S."/>
            <person name="Weissenbach J."/>
            <person name="Roest Crollius H."/>
        </authorList>
    </citation>
    <scope>NUCLEOTIDE SEQUENCE [LARGE SCALE GENOMIC DNA]</scope>
</reference>
<gene>
    <name evidence="2" type="ORF">GSTENG00007469001</name>
</gene>
<dbReference type="OrthoDB" id="9858120at2759"/>
<dbReference type="EMBL" id="CAAE01009798">
    <property type="protein sequence ID" value="CAF92319.1"/>
    <property type="molecule type" value="Genomic_DNA"/>
</dbReference>
<feature type="non-terminal residue" evidence="2">
    <location>
        <position position="1"/>
    </location>
</feature>
<dbReference type="Pfam" id="PF24467">
    <property type="entry name" value="ARM_FBXO47"/>
    <property type="match status" value="2"/>
</dbReference>
<dbReference type="KEGG" id="tng:GSTEN00007469G001"/>
<comment type="caution">
    <text evidence="2">The sequence shown here is derived from an EMBL/GenBank/DDBJ whole genome shotgun (WGS) entry which is preliminary data.</text>
</comment>
<dbReference type="InterPro" id="IPR056622">
    <property type="entry name" value="ARM_FBXO47"/>
</dbReference>
<reference evidence="2" key="2">
    <citation type="submission" date="2004-02" db="EMBL/GenBank/DDBJ databases">
        <authorList>
            <consortium name="Genoscope"/>
            <consortium name="Whitehead Institute Centre for Genome Research"/>
        </authorList>
    </citation>
    <scope>NUCLEOTIDE SEQUENCE</scope>
</reference>
<proteinExistence type="predicted"/>
<sequence>MSGLLFKRSTFLLPTMERLHFVFSKISQTLTAGWDEMECHKVFKFLCELTNLQNKIEAVLTERPWLKWPEELQIRLYCRHVLLDHWPNRSDRQLWLNLLLRPWPLVSQARLLFILYGPSYLDVTPQEWHVENVAGLLLLCEGSLCYTVLASKALNGQLFEVSRLLVHVVLMCQNEHQISWVVKMVHQIYSLLRTAAEKLRFIQHLENMFTLVTMDMMQFSVI</sequence>
<organism evidence="2">
    <name type="scientific">Tetraodon nigroviridis</name>
    <name type="common">Spotted green pufferfish</name>
    <name type="synonym">Chelonodon nigroviridis</name>
    <dbReference type="NCBI Taxonomy" id="99883"/>
    <lineage>
        <taxon>Eukaryota</taxon>
        <taxon>Metazoa</taxon>
        <taxon>Chordata</taxon>
        <taxon>Craniata</taxon>
        <taxon>Vertebrata</taxon>
        <taxon>Euteleostomi</taxon>
        <taxon>Actinopterygii</taxon>
        <taxon>Neopterygii</taxon>
        <taxon>Teleostei</taxon>
        <taxon>Neoteleostei</taxon>
        <taxon>Acanthomorphata</taxon>
        <taxon>Eupercaria</taxon>
        <taxon>Tetraodontiformes</taxon>
        <taxon>Tetradontoidea</taxon>
        <taxon>Tetraodontidae</taxon>
        <taxon>Tetraodon</taxon>
    </lineage>
</organism>
<dbReference type="PANTHER" id="PTHR34098">
    <property type="entry name" value="F-BOX ONLY PROTEIN 47"/>
    <property type="match status" value="1"/>
</dbReference>
<accession>Q4T463</accession>
<feature type="domain" description="FBXO47 ARM repeats region" evidence="1">
    <location>
        <begin position="124"/>
        <end position="205"/>
    </location>
</feature>
<feature type="non-terminal residue" evidence="2">
    <location>
        <position position="222"/>
    </location>
</feature>
<evidence type="ECO:0000259" key="1">
    <source>
        <dbReference type="Pfam" id="PF24467"/>
    </source>
</evidence>
<name>Q4T463_TETNG</name>
<dbReference type="InterPro" id="IPR038946">
    <property type="entry name" value="FBXO47"/>
</dbReference>
<dbReference type="PANTHER" id="PTHR34098:SF1">
    <property type="entry name" value="F-BOX ONLY PROTEIN 47"/>
    <property type="match status" value="1"/>
</dbReference>
<feature type="domain" description="FBXO47 ARM repeats region" evidence="1">
    <location>
        <begin position="50"/>
        <end position="119"/>
    </location>
</feature>
<protein>
    <submittedName>
        <fullName evidence="2">(spotted green pufferfish) hypothetical protein</fullName>
    </submittedName>
</protein>
<dbReference type="AlphaFoldDB" id="Q4T463"/>